<proteinExistence type="inferred from homology"/>
<dbReference type="PaxDb" id="3218-PP1S120_49V6.1"/>
<reference evidence="14 16" key="2">
    <citation type="journal article" date="2018" name="Plant J.">
        <title>The Physcomitrella patens chromosome-scale assembly reveals moss genome structure and evolution.</title>
        <authorList>
            <person name="Lang D."/>
            <person name="Ullrich K.K."/>
            <person name="Murat F."/>
            <person name="Fuchs J."/>
            <person name="Jenkins J."/>
            <person name="Haas F.B."/>
            <person name="Piednoel M."/>
            <person name="Gundlach H."/>
            <person name="Van Bel M."/>
            <person name="Meyberg R."/>
            <person name="Vives C."/>
            <person name="Morata J."/>
            <person name="Symeonidi A."/>
            <person name="Hiss M."/>
            <person name="Muchero W."/>
            <person name="Kamisugi Y."/>
            <person name="Saleh O."/>
            <person name="Blanc G."/>
            <person name="Decker E.L."/>
            <person name="van Gessel N."/>
            <person name="Grimwood J."/>
            <person name="Hayes R.D."/>
            <person name="Graham S.W."/>
            <person name="Gunter L.E."/>
            <person name="McDaniel S.F."/>
            <person name="Hoernstein S.N.W."/>
            <person name="Larsson A."/>
            <person name="Li F.W."/>
            <person name="Perroud P.F."/>
            <person name="Phillips J."/>
            <person name="Ranjan P."/>
            <person name="Rokshar D.S."/>
            <person name="Rothfels C.J."/>
            <person name="Schneider L."/>
            <person name="Shu S."/>
            <person name="Stevenson D.W."/>
            <person name="Thummler F."/>
            <person name="Tillich M."/>
            <person name="Villarreal Aguilar J.C."/>
            <person name="Widiez T."/>
            <person name="Wong G.K."/>
            <person name="Wymore A."/>
            <person name="Zhang Y."/>
            <person name="Zimmer A.D."/>
            <person name="Quatrano R.S."/>
            <person name="Mayer K.F.X."/>
            <person name="Goodstein D."/>
            <person name="Casacuberta J.M."/>
            <person name="Vandepoele K."/>
            <person name="Reski R."/>
            <person name="Cuming A.C."/>
            <person name="Tuskan G.A."/>
            <person name="Maumus F."/>
            <person name="Salse J."/>
            <person name="Schmutz J."/>
            <person name="Rensing S.A."/>
        </authorList>
    </citation>
    <scope>NUCLEOTIDE SEQUENCE [LARGE SCALE GENOMIC DNA]</scope>
    <source>
        <strain evidence="15 16">cv. Gransden 2004</strain>
    </source>
</reference>
<feature type="domain" description="RNA polymerase Rpb2" evidence="12">
    <location>
        <begin position="328"/>
        <end position="391"/>
    </location>
</feature>
<dbReference type="InterPro" id="IPR014724">
    <property type="entry name" value="RNA_pol_RPB2_OB-fold"/>
</dbReference>
<feature type="domain" description="RNA polymerase Rpb2" evidence="13">
    <location>
        <begin position="415"/>
        <end position="472"/>
    </location>
</feature>
<evidence type="ECO:0000256" key="5">
    <source>
        <dbReference type="ARBA" id="ARBA00022695"/>
    </source>
</evidence>
<keyword evidence="16" id="KW-1185">Reference proteome</keyword>
<dbReference type="InterPro" id="IPR037033">
    <property type="entry name" value="DNA-dir_RNAP_su2_hyb_sf"/>
</dbReference>
<dbReference type="SUPFAM" id="SSF64484">
    <property type="entry name" value="beta and beta-prime subunits of DNA dependent RNA-polymerase"/>
    <property type="match status" value="1"/>
</dbReference>
<dbReference type="FunFam" id="3.90.1800.10:FF:000011">
    <property type="entry name" value="Predicted protein"/>
    <property type="match status" value="1"/>
</dbReference>
<dbReference type="Gene3D" id="2.40.270.10">
    <property type="entry name" value="DNA-directed RNA polymerase, subunit 2, domain 6"/>
    <property type="match status" value="1"/>
</dbReference>
<evidence type="ECO:0000313" key="15">
    <source>
        <dbReference type="EnsemblPlants" id="Pp3c10_11530V3.1"/>
    </source>
</evidence>
<dbReference type="EnsemblPlants" id="Pp3c10_11530V3.1">
    <property type="protein sequence ID" value="Pp3c10_11530V3.1"/>
    <property type="gene ID" value="Pp3c10_11530"/>
</dbReference>
<dbReference type="InParanoid" id="A0A2K1JYN8"/>
<dbReference type="InterPro" id="IPR007120">
    <property type="entry name" value="DNA-dir_RNAP_su2_dom"/>
</dbReference>
<feature type="domain" description="DNA-directed RNA polymerase subunit 2 hybrid-binding" evidence="10">
    <location>
        <begin position="501"/>
        <end position="836"/>
    </location>
</feature>
<dbReference type="GO" id="GO:0046872">
    <property type="term" value="F:metal ion binding"/>
    <property type="evidence" value="ECO:0007669"/>
    <property type="project" value="UniProtKB-KW"/>
</dbReference>
<dbReference type="CDD" id="cd00653">
    <property type="entry name" value="RNA_pol_B_RPB2"/>
    <property type="match status" value="1"/>
</dbReference>
<dbReference type="GO" id="GO:0003677">
    <property type="term" value="F:DNA binding"/>
    <property type="evidence" value="ECO:0007669"/>
    <property type="project" value="InterPro"/>
</dbReference>
<dbReference type="Pfam" id="PF04565">
    <property type="entry name" value="RNA_pol_Rpb2_3"/>
    <property type="match status" value="1"/>
</dbReference>
<keyword evidence="8" id="KW-0804">Transcription</keyword>
<evidence type="ECO:0000256" key="4">
    <source>
        <dbReference type="ARBA" id="ARBA00022679"/>
    </source>
</evidence>
<comment type="similarity">
    <text evidence="1 9">Belongs to the RNA polymerase beta chain family.</text>
</comment>
<dbReference type="EC" id="2.7.7.6" evidence="2"/>
<accession>A0A2K1JYN8</accession>
<keyword evidence="6" id="KW-0479">Metal-binding</keyword>
<reference evidence="14 16" key="1">
    <citation type="journal article" date="2008" name="Science">
        <title>The Physcomitrella genome reveals evolutionary insights into the conquest of land by plants.</title>
        <authorList>
            <person name="Rensing S."/>
            <person name="Lang D."/>
            <person name="Zimmer A."/>
            <person name="Terry A."/>
            <person name="Salamov A."/>
            <person name="Shapiro H."/>
            <person name="Nishiyama T."/>
            <person name="Perroud P.-F."/>
            <person name="Lindquist E."/>
            <person name="Kamisugi Y."/>
            <person name="Tanahashi T."/>
            <person name="Sakakibara K."/>
            <person name="Fujita T."/>
            <person name="Oishi K."/>
            <person name="Shin-I T."/>
            <person name="Kuroki Y."/>
            <person name="Toyoda A."/>
            <person name="Suzuki Y."/>
            <person name="Hashimoto A."/>
            <person name="Yamaguchi K."/>
            <person name="Sugano A."/>
            <person name="Kohara Y."/>
            <person name="Fujiyama A."/>
            <person name="Anterola A."/>
            <person name="Aoki S."/>
            <person name="Ashton N."/>
            <person name="Barbazuk W.B."/>
            <person name="Barker E."/>
            <person name="Bennetzen J."/>
            <person name="Bezanilla M."/>
            <person name="Blankenship R."/>
            <person name="Cho S.H."/>
            <person name="Dutcher S."/>
            <person name="Estelle M."/>
            <person name="Fawcett J.A."/>
            <person name="Gundlach H."/>
            <person name="Hanada K."/>
            <person name="Heyl A."/>
            <person name="Hicks K.A."/>
            <person name="Hugh J."/>
            <person name="Lohr M."/>
            <person name="Mayer K."/>
            <person name="Melkozernov A."/>
            <person name="Murata T."/>
            <person name="Nelson D."/>
            <person name="Pils B."/>
            <person name="Prigge M."/>
            <person name="Reiss B."/>
            <person name="Renner T."/>
            <person name="Rombauts S."/>
            <person name="Rushton P."/>
            <person name="Sanderfoot A."/>
            <person name="Schween G."/>
            <person name="Shiu S.-H."/>
            <person name="Stueber K."/>
            <person name="Theodoulou F.L."/>
            <person name="Tu H."/>
            <person name="Van de Peer Y."/>
            <person name="Verrier P.J."/>
            <person name="Waters E."/>
            <person name="Wood A."/>
            <person name="Yang L."/>
            <person name="Cove D."/>
            <person name="Cuming A."/>
            <person name="Hasebe M."/>
            <person name="Lucas S."/>
            <person name="Mishler D.B."/>
            <person name="Reski R."/>
            <person name="Grigoriev I."/>
            <person name="Quatrano R.S."/>
            <person name="Boore J.L."/>
        </authorList>
    </citation>
    <scope>NUCLEOTIDE SEQUENCE [LARGE SCALE GENOMIC DNA]</scope>
    <source>
        <strain evidence="15 16">cv. Gransden 2004</strain>
    </source>
</reference>
<feature type="domain" description="RNA polymerase Rpb2" evidence="11">
    <location>
        <begin position="838"/>
        <end position="919"/>
    </location>
</feature>
<dbReference type="Gramene" id="Pp3c10_11530V3.1">
    <property type="protein sequence ID" value="Pp3c10_11530V3.1"/>
    <property type="gene ID" value="Pp3c10_11530"/>
</dbReference>
<keyword evidence="4" id="KW-0808">Transferase</keyword>
<gene>
    <name evidence="14" type="ORF">PHYPA_013744</name>
</gene>
<dbReference type="Gene3D" id="3.90.1800.10">
    <property type="entry name" value="RNA polymerase alpha subunit dimerisation domain"/>
    <property type="match status" value="1"/>
</dbReference>
<dbReference type="GO" id="GO:0005665">
    <property type="term" value="C:RNA polymerase II, core complex"/>
    <property type="evidence" value="ECO:0000318"/>
    <property type="project" value="GO_Central"/>
</dbReference>
<name>A0A2K1JYN8_PHYPA</name>
<evidence type="ECO:0000256" key="2">
    <source>
        <dbReference type="ARBA" id="ARBA00012418"/>
    </source>
</evidence>
<dbReference type="InterPro" id="IPR007646">
    <property type="entry name" value="RNA_pol_Rpb2_4"/>
</dbReference>
<sequence length="923" mass="104289">MFTLGTYKGQEMDLSRFIKGIGMNSGIVKLYDIMMLYIVDLIKNIIVDNSKIFNNVCVSSNQKRYQECINTLSTYECSIIADDKVVFTIPVPIGCCYKPLEEASAIRGSFVIEGRRKVLMCQERNYTFRYLVRKEKCELQLSKCHCEVYMVNGVLKVCLSHNNLVNIFAVMKVLRKTIASTKREILSWTDHPKEVSGLLLESQLDATTLDSNIIYSTERILATLDDDKKVKMLSLMICRFIETTLSLRQEDDRDCLSFKCVHTPTDIVRRCIEKRINKLNQQKIRSNSKQKAVIVSALNQISKDIQSNFKIGIWEGYTQGDNKRTIFQVLSSKSILDSLFHVRRVEISSKERASAIMRQIHPTQLGYICPYETPEGPDVGAIKYLSSTCTITPYVDPDDVLNHLGVLPQGNDALFINGLFIARTSKDNVLRSIKAYKRKGEAFIFVSAYYSSDKEIHIQTTRGRYSRPLLICTNGSTPVCSNTTVDDMHKAGTLEMIDATEQMQCFIATAHNTMSKQVIPLALHIMTSMVSDSKILTYAQKPICTTTISNTIKEYNGVNVVIAVLSYSGYNQEDSLLFNKSSIDRGLFSSIKYKVVEIIENKFMNETLVYIPDGDILRDNDGIVLVGQQVKDGDTIAAKLVITEKKQSIEKIVLKSFVSRRIDKVTKDTSVEGNKIVRVRILLYRFLIVGDKFTSRYSQKDVIGAILSQEDLPFTKDGIAPDLIINPHAIPSRMTMGHLLEMVMYPILLSKPKSRESSCIDATAFNKAHRSFEADTAKFSKEKMYCGTTRLPIEARVATGICYYHTLRHQARDKAHSISKGVIQSLTKQPIEGRSRKGGLRFGEMEKDCLIAHGAASMLLEKLKNTSDLCKIWICHDCSTICSSNPYINCNERNTKEHRLPYSFKLLAQELSIANIKVGLKYV</sequence>
<dbReference type="GO" id="GO:0006351">
    <property type="term" value="P:DNA-templated transcription"/>
    <property type="evidence" value="ECO:0007669"/>
    <property type="project" value="InterPro"/>
</dbReference>
<dbReference type="PANTHER" id="PTHR20856">
    <property type="entry name" value="DNA-DIRECTED RNA POLYMERASE I SUBUNIT 2"/>
    <property type="match status" value="1"/>
</dbReference>
<evidence type="ECO:0000259" key="13">
    <source>
        <dbReference type="Pfam" id="PF04566"/>
    </source>
</evidence>
<keyword evidence="5" id="KW-0548">Nucleotidyltransferase</keyword>
<evidence type="ECO:0000259" key="12">
    <source>
        <dbReference type="Pfam" id="PF04565"/>
    </source>
</evidence>
<evidence type="ECO:0000256" key="6">
    <source>
        <dbReference type="ARBA" id="ARBA00022723"/>
    </source>
</evidence>
<dbReference type="InterPro" id="IPR015712">
    <property type="entry name" value="DNA-dir_RNA_pol_su2"/>
</dbReference>
<dbReference type="Proteomes" id="UP000006727">
    <property type="component" value="Chromosome 10"/>
</dbReference>
<evidence type="ECO:0000313" key="14">
    <source>
        <dbReference type="EMBL" id="PNR46625.1"/>
    </source>
</evidence>
<reference evidence="15" key="3">
    <citation type="submission" date="2020-12" db="UniProtKB">
        <authorList>
            <consortium name="EnsemblPlants"/>
        </authorList>
    </citation>
    <scope>IDENTIFICATION</scope>
</reference>
<organism evidence="14">
    <name type="scientific">Physcomitrium patens</name>
    <name type="common">Spreading-leaved earth moss</name>
    <name type="synonym">Physcomitrella patens</name>
    <dbReference type="NCBI Taxonomy" id="3218"/>
    <lineage>
        <taxon>Eukaryota</taxon>
        <taxon>Viridiplantae</taxon>
        <taxon>Streptophyta</taxon>
        <taxon>Embryophyta</taxon>
        <taxon>Bryophyta</taxon>
        <taxon>Bryophytina</taxon>
        <taxon>Bryopsida</taxon>
        <taxon>Funariidae</taxon>
        <taxon>Funariales</taxon>
        <taxon>Funariaceae</taxon>
        <taxon>Physcomitrium</taxon>
    </lineage>
</organism>
<dbReference type="Gene3D" id="3.90.1100.10">
    <property type="match status" value="1"/>
</dbReference>
<dbReference type="Pfam" id="PF04560">
    <property type="entry name" value="RNA_pol_Rpb2_7"/>
    <property type="match status" value="1"/>
</dbReference>
<dbReference type="InterPro" id="IPR007645">
    <property type="entry name" value="RNA_pol_Rpb2_3"/>
</dbReference>
<evidence type="ECO:0000313" key="16">
    <source>
        <dbReference type="Proteomes" id="UP000006727"/>
    </source>
</evidence>
<protein>
    <recommendedName>
        <fullName evidence="2">DNA-directed RNA polymerase</fullName>
        <ecNumber evidence="2">2.7.7.6</ecNumber>
    </recommendedName>
</protein>
<dbReference type="Gene3D" id="2.40.50.150">
    <property type="match status" value="1"/>
</dbReference>
<evidence type="ECO:0000259" key="10">
    <source>
        <dbReference type="Pfam" id="PF00562"/>
    </source>
</evidence>
<dbReference type="Pfam" id="PF00562">
    <property type="entry name" value="RNA_pol_Rpb2_6"/>
    <property type="match status" value="1"/>
</dbReference>
<dbReference type="Pfam" id="PF04566">
    <property type="entry name" value="RNA_pol_Rpb2_4"/>
    <property type="match status" value="1"/>
</dbReference>
<dbReference type="GO" id="GO:0032549">
    <property type="term" value="F:ribonucleoside binding"/>
    <property type="evidence" value="ECO:0007669"/>
    <property type="project" value="InterPro"/>
</dbReference>
<dbReference type="GO" id="GO:0003899">
    <property type="term" value="F:DNA-directed RNA polymerase activity"/>
    <property type="evidence" value="ECO:0007669"/>
    <property type="project" value="UniProtKB-EC"/>
</dbReference>
<evidence type="ECO:0000259" key="11">
    <source>
        <dbReference type="Pfam" id="PF04560"/>
    </source>
</evidence>
<evidence type="ECO:0000256" key="1">
    <source>
        <dbReference type="ARBA" id="ARBA00006835"/>
    </source>
</evidence>
<evidence type="ECO:0000256" key="7">
    <source>
        <dbReference type="ARBA" id="ARBA00022833"/>
    </source>
</evidence>
<dbReference type="STRING" id="3218.A0A2K1JYN8"/>
<evidence type="ECO:0000256" key="8">
    <source>
        <dbReference type="ARBA" id="ARBA00023163"/>
    </source>
</evidence>
<evidence type="ECO:0000256" key="9">
    <source>
        <dbReference type="RuleBase" id="RU000434"/>
    </source>
</evidence>
<dbReference type="EMBL" id="ABEU02000010">
    <property type="protein sequence ID" value="PNR46625.1"/>
    <property type="molecule type" value="Genomic_DNA"/>
</dbReference>
<keyword evidence="7" id="KW-0862">Zinc</keyword>
<dbReference type="AlphaFoldDB" id="A0A2K1JYN8"/>
<keyword evidence="3" id="KW-0240">DNA-directed RNA polymerase</keyword>
<dbReference type="InterPro" id="IPR007641">
    <property type="entry name" value="RNA_pol_Rpb2_7"/>
</dbReference>
<evidence type="ECO:0000256" key="3">
    <source>
        <dbReference type="ARBA" id="ARBA00022478"/>
    </source>
</evidence>